<dbReference type="Proteomes" id="UP000290092">
    <property type="component" value="Unassembled WGS sequence"/>
</dbReference>
<dbReference type="AlphaFoldDB" id="A0AAX2AFR0"/>
<comment type="caution">
    <text evidence="1">The sequence shown here is derived from an EMBL/GenBank/DDBJ whole genome shotgun (WGS) entry which is preliminary data.</text>
</comment>
<dbReference type="EMBL" id="NXID01000046">
    <property type="protein sequence ID" value="RXK14985.1"/>
    <property type="molecule type" value="Genomic_DNA"/>
</dbReference>
<protein>
    <submittedName>
        <fullName evidence="1">Uncharacterized protein</fullName>
    </submittedName>
</protein>
<keyword evidence="2" id="KW-1185">Reference proteome</keyword>
<reference evidence="1 2" key="1">
    <citation type="submission" date="2017-09" db="EMBL/GenBank/DDBJ databases">
        <title>Genomics of the genus Arcobacter.</title>
        <authorList>
            <person name="Perez-Cataluna A."/>
            <person name="Figueras M.J."/>
            <person name="Salas-Masso N."/>
        </authorList>
    </citation>
    <scope>NUCLEOTIDE SEQUENCE [LARGE SCALE GENOMIC DNA]</scope>
    <source>
        <strain evidence="1 2">CECT 7386</strain>
    </source>
</reference>
<evidence type="ECO:0000313" key="2">
    <source>
        <dbReference type="Proteomes" id="UP000290092"/>
    </source>
</evidence>
<evidence type="ECO:0000313" key="1">
    <source>
        <dbReference type="EMBL" id="RXK14985.1"/>
    </source>
</evidence>
<name>A0AAX2AFR0_9BACT</name>
<dbReference type="KEGG" id="amyt:AMYT_a0019"/>
<accession>A0AAX2AFR0</accession>
<gene>
    <name evidence="1" type="ORF">CP985_10970</name>
</gene>
<organism evidence="1 2">
    <name type="scientific">Malaciobacter mytili LMG 24559</name>
    <dbReference type="NCBI Taxonomy" id="1032238"/>
    <lineage>
        <taxon>Bacteria</taxon>
        <taxon>Pseudomonadati</taxon>
        <taxon>Campylobacterota</taxon>
        <taxon>Epsilonproteobacteria</taxon>
        <taxon>Campylobacterales</taxon>
        <taxon>Arcobacteraceae</taxon>
        <taxon>Malaciobacter</taxon>
    </lineage>
</organism>
<proteinExistence type="predicted"/>
<dbReference type="RefSeq" id="WP_114843228.1">
    <property type="nucleotide sequence ID" value="NZ_CP031220.1"/>
</dbReference>
<sequence>MCKNFFRKKDTALKHFTIAAKVFVKVIKYSYLMNSILKAYTLKSYSFDEKNDITIDNCIFYFEEINEELLHLKDIKIIKIEDKKEKFVFNLTLHFLERVFERNLKYFDWSILCNIYKEALKSNHIKSFKYEICNSRSTCEYAIDNNTISIITGWNGIR</sequence>